<accession>A0ABS4VHE5</accession>
<reference evidence="1 2" key="1">
    <citation type="submission" date="2021-03" db="EMBL/GenBank/DDBJ databases">
        <title>Sequencing the genomes of 1000 actinobacteria strains.</title>
        <authorList>
            <person name="Klenk H.-P."/>
        </authorList>
    </citation>
    <scope>NUCLEOTIDE SEQUENCE [LARGE SCALE GENOMIC DNA]</scope>
    <source>
        <strain evidence="1 2">DSM 40843</strain>
    </source>
</reference>
<evidence type="ECO:0000313" key="2">
    <source>
        <dbReference type="Proteomes" id="UP001519311"/>
    </source>
</evidence>
<sequence length="156" mass="16540">MSTFIPGARLVFPLADVVAAAEHAAASPAHGLVDGDTGPYPALWWVSDDGTYLMSNGIPAKGAEPDDDPRRLVHADGWGPGTDTWELLGGDDICEPYPLCEQGAAEDGGTFLDALRSALAEGNTDLVWQISADGWHETRVTAARLRRDGRTGRAGR</sequence>
<protein>
    <recommendedName>
        <fullName evidence="3">DUF3085 domain-containing protein</fullName>
    </recommendedName>
</protein>
<name>A0ABS4VHE5_9ACTN</name>
<evidence type="ECO:0008006" key="3">
    <source>
        <dbReference type="Google" id="ProtNLM"/>
    </source>
</evidence>
<gene>
    <name evidence="1" type="ORF">JOF59_005841</name>
</gene>
<organism evidence="1 2">
    <name type="scientific">Streptomyces clavifer</name>
    <dbReference type="NCBI Taxonomy" id="68188"/>
    <lineage>
        <taxon>Bacteria</taxon>
        <taxon>Bacillati</taxon>
        <taxon>Actinomycetota</taxon>
        <taxon>Actinomycetes</taxon>
        <taxon>Kitasatosporales</taxon>
        <taxon>Streptomycetaceae</taxon>
        <taxon>Streptomyces</taxon>
    </lineage>
</organism>
<evidence type="ECO:0000313" key="1">
    <source>
        <dbReference type="EMBL" id="MBP2363349.1"/>
    </source>
</evidence>
<keyword evidence="2" id="KW-1185">Reference proteome</keyword>
<comment type="caution">
    <text evidence="1">The sequence shown here is derived from an EMBL/GenBank/DDBJ whole genome shotgun (WGS) entry which is preliminary data.</text>
</comment>
<proteinExistence type="predicted"/>
<dbReference type="Proteomes" id="UP001519311">
    <property type="component" value="Unassembled WGS sequence"/>
</dbReference>
<dbReference type="RefSeq" id="WP_209471389.1">
    <property type="nucleotide sequence ID" value="NZ_BMWJ01000026.1"/>
</dbReference>
<dbReference type="EMBL" id="JAGINS010000002">
    <property type="protein sequence ID" value="MBP2363349.1"/>
    <property type="molecule type" value="Genomic_DNA"/>
</dbReference>